<comment type="caution">
    <text evidence="2">The sequence shown here is derived from an EMBL/GenBank/DDBJ whole genome shotgun (WGS) entry which is preliminary data.</text>
</comment>
<keyword evidence="2" id="KW-0808">Transferase</keyword>
<dbReference type="InterPro" id="IPR043128">
    <property type="entry name" value="Rev_trsase/Diguanyl_cyclase"/>
</dbReference>
<protein>
    <submittedName>
        <fullName evidence="2">Putative nucleotidyltransferase, ribonuclease H</fullName>
    </submittedName>
</protein>
<dbReference type="FunFam" id="3.30.70.270:FF:000020">
    <property type="entry name" value="Transposon Tf2-6 polyprotein-like Protein"/>
    <property type="match status" value="1"/>
</dbReference>
<name>A0A6L2KEH3_TANCI</name>
<accession>A0A6L2KEH3</accession>
<dbReference type="SUPFAM" id="SSF56672">
    <property type="entry name" value="DNA/RNA polymerases"/>
    <property type="match status" value="1"/>
</dbReference>
<dbReference type="AlphaFoldDB" id="A0A6L2KEH3"/>
<feature type="domain" description="Reverse transcriptase/retrotransposon-derived protein RNase H-like" evidence="1">
    <location>
        <begin position="218"/>
        <end position="291"/>
    </location>
</feature>
<dbReference type="PANTHER" id="PTHR35046">
    <property type="entry name" value="ZINC KNUCKLE (CCHC-TYPE) FAMILY PROTEIN"/>
    <property type="match status" value="1"/>
</dbReference>
<dbReference type="Gene3D" id="3.30.70.270">
    <property type="match status" value="2"/>
</dbReference>
<dbReference type="Pfam" id="PF17919">
    <property type="entry name" value="RT_RNaseH_2"/>
    <property type="match status" value="1"/>
</dbReference>
<reference evidence="2" key="1">
    <citation type="journal article" date="2019" name="Sci. Rep.">
        <title>Draft genome of Tanacetum cinerariifolium, the natural source of mosquito coil.</title>
        <authorList>
            <person name="Yamashiro T."/>
            <person name="Shiraishi A."/>
            <person name="Satake H."/>
            <person name="Nakayama K."/>
        </authorList>
    </citation>
    <scope>NUCLEOTIDE SEQUENCE</scope>
</reference>
<gene>
    <name evidence="2" type="ORF">Tci_019886</name>
</gene>
<evidence type="ECO:0000313" key="2">
    <source>
        <dbReference type="EMBL" id="GEU47908.1"/>
    </source>
</evidence>
<dbReference type="InterPro" id="IPR043502">
    <property type="entry name" value="DNA/RNA_pol_sf"/>
</dbReference>
<dbReference type="EMBL" id="BKCJ010002342">
    <property type="protein sequence ID" value="GEU47908.1"/>
    <property type="molecule type" value="Genomic_DNA"/>
</dbReference>
<dbReference type="GO" id="GO:0016740">
    <property type="term" value="F:transferase activity"/>
    <property type="evidence" value="ECO:0007669"/>
    <property type="project" value="UniProtKB-KW"/>
</dbReference>
<proteinExistence type="predicted"/>
<sequence length="524" mass="60336">MKKLMKAKFRQEKHRQEAFLDYHNLSQQNMNVEEVINEFDKLHMRCDVVKEEEQVVTWFLGVLKPEIIDIIKAKSKGSISHFTTRFTPPTRTVSHIAPKTAPKATTPTTSAADDLLDQLHGSIVFSKFDLRSGYHQIRMQPGDEWKTTFKTRNGLYEWMRQKLDPANVEAIISCPTPSTIHDIRSFHGLAFFYWRFIWNFSSIIAPLTECMKGGRFTWTSEAAKAFDILMAKVTEAPVLSLPNFDEVFQVECDASRVGIGGVLSQNQRLIAFFSEKLNDTRHKYSTYDKDFMLLLVNHTTSKSPFKVVYGWNLIIPLDLFPVLKVDLSPYKGDSDDELDSGLSLFQEGMMMQMRVIMETRGKKKVVGELAPPACDPRDVEIIERLQQRIQELKLQQLRSDSLAKEAKTKPNVWDDESVDVNPFGGEKPRYVNRLYQPRRNDHVDRDYRYRDDPIRSLGLKIEIPEFIEENKIISEAPLQVQPLLREFADVNPDDIPHGLPAMRDIQHFIDFIPGSAIQTDQLIG</sequence>
<organism evidence="2">
    <name type="scientific">Tanacetum cinerariifolium</name>
    <name type="common">Dalmatian daisy</name>
    <name type="synonym">Chrysanthemum cinerariifolium</name>
    <dbReference type="NCBI Taxonomy" id="118510"/>
    <lineage>
        <taxon>Eukaryota</taxon>
        <taxon>Viridiplantae</taxon>
        <taxon>Streptophyta</taxon>
        <taxon>Embryophyta</taxon>
        <taxon>Tracheophyta</taxon>
        <taxon>Spermatophyta</taxon>
        <taxon>Magnoliopsida</taxon>
        <taxon>eudicotyledons</taxon>
        <taxon>Gunneridae</taxon>
        <taxon>Pentapetalae</taxon>
        <taxon>asterids</taxon>
        <taxon>campanulids</taxon>
        <taxon>Asterales</taxon>
        <taxon>Asteraceae</taxon>
        <taxon>Asteroideae</taxon>
        <taxon>Anthemideae</taxon>
        <taxon>Anthemidinae</taxon>
        <taxon>Tanacetum</taxon>
    </lineage>
</organism>
<dbReference type="InterPro" id="IPR041577">
    <property type="entry name" value="RT_RNaseH_2"/>
</dbReference>
<dbReference type="PANTHER" id="PTHR35046:SF23">
    <property type="entry name" value="NUCLEOTIDYLTRANSFERASE, RIBONUCLEASE H"/>
    <property type="match status" value="1"/>
</dbReference>
<evidence type="ECO:0000259" key="1">
    <source>
        <dbReference type="Pfam" id="PF17919"/>
    </source>
</evidence>